<protein>
    <recommendedName>
        <fullName evidence="3">Aldose 1-epimerase</fullName>
    </recommendedName>
</protein>
<organism evidence="1 2">
    <name type="scientific">Caballeronia humi</name>
    <dbReference type="NCBI Taxonomy" id="326474"/>
    <lineage>
        <taxon>Bacteria</taxon>
        <taxon>Pseudomonadati</taxon>
        <taxon>Pseudomonadota</taxon>
        <taxon>Betaproteobacteria</taxon>
        <taxon>Burkholderiales</taxon>
        <taxon>Burkholderiaceae</taxon>
        <taxon>Caballeronia</taxon>
    </lineage>
</organism>
<comment type="caution">
    <text evidence="1">The sequence shown here is derived from an EMBL/GenBank/DDBJ whole genome shotgun (WGS) entry which is preliminary data.</text>
</comment>
<sequence>MNAITRWTLKWEHGDATIQSLGAMLGPVRFELGRGRSISPLWVAPWDDDAQWPGLMRALRGEWPCLPFGAVHPPIGLPQGFERLDPSDNWNHGYGSNHPWQLVDQTSHMFRLRIDYPDNGEIESLERVIEADPDEPTLDVSLTVRVRREAVLPIALHPTFAVPAEGVEIVGCSHQAIHTYPAPTEPGVSKILPDRAAASLTALPTETGSIDVTRLPLTVATEEILQMAGCQPPFVLRYPASGADVLLDWNAEDLPDALLWISNGGRAQSPWCGRNFALGVEPANSFFDLGRVVVPPAGHPLATRSGLRFLVDQPRTISYRLSVRAM</sequence>
<dbReference type="AlphaFoldDB" id="A0A158INB1"/>
<reference evidence="1" key="1">
    <citation type="submission" date="2016-01" db="EMBL/GenBank/DDBJ databases">
        <authorList>
            <person name="Peeters C."/>
        </authorList>
    </citation>
    <scope>NUCLEOTIDE SEQUENCE [LARGE SCALE GENOMIC DNA]</scope>
    <source>
        <strain evidence="1">LMG 22934</strain>
    </source>
</reference>
<dbReference type="RefSeq" id="WP_087669753.1">
    <property type="nucleotide sequence ID" value="NZ_FCNW02000037.1"/>
</dbReference>
<evidence type="ECO:0000313" key="1">
    <source>
        <dbReference type="EMBL" id="SAL57561.1"/>
    </source>
</evidence>
<dbReference type="InterPro" id="IPR011013">
    <property type="entry name" value="Gal_mutarotase_sf_dom"/>
</dbReference>
<gene>
    <name evidence="1" type="ORF">AWB65_05059</name>
</gene>
<accession>A0A158INB1</accession>
<dbReference type="OrthoDB" id="8901487at2"/>
<dbReference type="InterPro" id="IPR014718">
    <property type="entry name" value="GH-type_carb-bd"/>
</dbReference>
<dbReference type="GO" id="GO:0030246">
    <property type="term" value="F:carbohydrate binding"/>
    <property type="evidence" value="ECO:0007669"/>
    <property type="project" value="InterPro"/>
</dbReference>
<dbReference type="Proteomes" id="UP000054977">
    <property type="component" value="Unassembled WGS sequence"/>
</dbReference>
<dbReference type="STRING" id="326474.AWB65_05059"/>
<evidence type="ECO:0008006" key="3">
    <source>
        <dbReference type="Google" id="ProtNLM"/>
    </source>
</evidence>
<dbReference type="GO" id="GO:0003824">
    <property type="term" value="F:catalytic activity"/>
    <property type="evidence" value="ECO:0007669"/>
    <property type="project" value="InterPro"/>
</dbReference>
<proteinExistence type="predicted"/>
<dbReference type="Gene3D" id="2.70.98.10">
    <property type="match status" value="1"/>
</dbReference>
<dbReference type="EMBL" id="FCNW02000037">
    <property type="protein sequence ID" value="SAL57561.1"/>
    <property type="molecule type" value="Genomic_DNA"/>
</dbReference>
<dbReference type="GO" id="GO:0005975">
    <property type="term" value="P:carbohydrate metabolic process"/>
    <property type="evidence" value="ECO:0007669"/>
    <property type="project" value="InterPro"/>
</dbReference>
<name>A0A158INB1_9BURK</name>
<keyword evidence="2" id="KW-1185">Reference proteome</keyword>
<dbReference type="SUPFAM" id="SSF74650">
    <property type="entry name" value="Galactose mutarotase-like"/>
    <property type="match status" value="1"/>
</dbReference>
<evidence type="ECO:0000313" key="2">
    <source>
        <dbReference type="Proteomes" id="UP000054977"/>
    </source>
</evidence>